<accession>A0A3N4MJ57</accession>
<feature type="chain" id="PRO_5018004656" evidence="1">
    <location>
        <begin position="20"/>
        <end position="103"/>
    </location>
</feature>
<proteinExistence type="predicted"/>
<name>A0A3N4MJ57_9BACT</name>
<dbReference type="AlphaFoldDB" id="A0A3N4MJ57"/>
<protein>
    <submittedName>
        <fullName evidence="2">Uncharacterized protein</fullName>
    </submittedName>
</protein>
<reference evidence="3" key="1">
    <citation type="submission" date="2018-11" db="EMBL/GenBank/DDBJ databases">
        <title>Chitinophaga lutea sp.nov., isolate from arsenic contaminated soil.</title>
        <authorList>
            <person name="Zong Y."/>
        </authorList>
    </citation>
    <scope>NUCLEOTIDE SEQUENCE [LARGE SCALE GENOMIC DNA]</scope>
    <source>
        <strain evidence="3">YLT18</strain>
    </source>
</reference>
<dbReference type="Proteomes" id="UP000279089">
    <property type="component" value="Unassembled WGS sequence"/>
</dbReference>
<evidence type="ECO:0000256" key="1">
    <source>
        <dbReference type="SAM" id="SignalP"/>
    </source>
</evidence>
<keyword evidence="1" id="KW-0732">Signal</keyword>
<evidence type="ECO:0000313" key="3">
    <source>
        <dbReference type="Proteomes" id="UP000279089"/>
    </source>
</evidence>
<evidence type="ECO:0000313" key="2">
    <source>
        <dbReference type="EMBL" id="RPD41847.1"/>
    </source>
</evidence>
<dbReference type="EMBL" id="RMBX01000003">
    <property type="protein sequence ID" value="RPD41847.1"/>
    <property type="molecule type" value="Genomic_DNA"/>
</dbReference>
<sequence>MKKYSILGLALMAVSAITAAFVPSKQSLAAGQVVDDGHITLSSGAGPENTCRTALTGDAIDCSHTQTGNNVANNALSSTSANVQFSNSISDDAGAETGTSTEP</sequence>
<gene>
    <name evidence="2" type="ORF">EG028_06695</name>
</gene>
<dbReference type="RefSeq" id="WP_123864585.1">
    <property type="nucleotide sequence ID" value="NZ_QXZY01000002.1"/>
</dbReference>
<comment type="caution">
    <text evidence="2">The sequence shown here is derived from an EMBL/GenBank/DDBJ whole genome shotgun (WGS) entry which is preliminary data.</text>
</comment>
<feature type="signal peptide" evidence="1">
    <location>
        <begin position="1"/>
        <end position="19"/>
    </location>
</feature>
<keyword evidence="3" id="KW-1185">Reference proteome</keyword>
<organism evidence="2 3">
    <name type="scientific">Chitinophaga barathri</name>
    <dbReference type="NCBI Taxonomy" id="1647451"/>
    <lineage>
        <taxon>Bacteria</taxon>
        <taxon>Pseudomonadati</taxon>
        <taxon>Bacteroidota</taxon>
        <taxon>Chitinophagia</taxon>
        <taxon>Chitinophagales</taxon>
        <taxon>Chitinophagaceae</taxon>
        <taxon>Chitinophaga</taxon>
    </lineage>
</organism>